<dbReference type="EMBL" id="VEVO01000016">
    <property type="protein sequence ID" value="KAF0029283.1"/>
    <property type="molecule type" value="Genomic_DNA"/>
</dbReference>
<evidence type="ECO:0000313" key="2">
    <source>
        <dbReference type="EMBL" id="KAF0029283.1"/>
    </source>
</evidence>
<reference evidence="2 3" key="1">
    <citation type="submission" date="2019-06" db="EMBL/GenBank/DDBJ databases">
        <title>Draft genomes of female and male turbot (Scophthalmus maximus).</title>
        <authorList>
            <person name="Xu H."/>
            <person name="Xu X.-W."/>
            <person name="Shao C."/>
            <person name="Chen S."/>
        </authorList>
    </citation>
    <scope>NUCLEOTIDE SEQUENCE [LARGE SCALE GENOMIC DNA]</scope>
    <source>
        <strain evidence="2">Ysfricsl-2016a</strain>
        <tissue evidence="2">Blood</tissue>
    </source>
</reference>
<protein>
    <submittedName>
        <fullName evidence="2">Uncharacterized protein</fullName>
    </submittedName>
</protein>
<organism evidence="2 3">
    <name type="scientific">Scophthalmus maximus</name>
    <name type="common">Turbot</name>
    <name type="synonym">Psetta maxima</name>
    <dbReference type="NCBI Taxonomy" id="52904"/>
    <lineage>
        <taxon>Eukaryota</taxon>
        <taxon>Metazoa</taxon>
        <taxon>Chordata</taxon>
        <taxon>Craniata</taxon>
        <taxon>Vertebrata</taxon>
        <taxon>Euteleostomi</taxon>
        <taxon>Actinopterygii</taxon>
        <taxon>Neopterygii</taxon>
        <taxon>Teleostei</taxon>
        <taxon>Neoteleostei</taxon>
        <taxon>Acanthomorphata</taxon>
        <taxon>Carangaria</taxon>
        <taxon>Pleuronectiformes</taxon>
        <taxon>Pleuronectoidei</taxon>
        <taxon>Scophthalmidae</taxon>
        <taxon>Scophthalmus</taxon>
    </lineage>
</organism>
<feature type="region of interest" description="Disordered" evidence="1">
    <location>
        <begin position="21"/>
        <end position="74"/>
    </location>
</feature>
<evidence type="ECO:0000313" key="3">
    <source>
        <dbReference type="Proteomes" id="UP000438429"/>
    </source>
</evidence>
<dbReference type="AlphaFoldDB" id="A0A6A4S4K4"/>
<evidence type="ECO:0000256" key="1">
    <source>
        <dbReference type="SAM" id="MobiDB-lite"/>
    </source>
</evidence>
<name>A0A6A4S4K4_SCOMX</name>
<dbReference type="Proteomes" id="UP000438429">
    <property type="component" value="Unassembled WGS sequence"/>
</dbReference>
<comment type="caution">
    <text evidence="2">The sequence shown here is derived from an EMBL/GenBank/DDBJ whole genome shotgun (WGS) entry which is preliminary data.</text>
</comment>
<accession>A0A6A4S4K4</accession>
<sequence length="150" mass="16123">MAHSENDKTRLNFISPARQKPFFARNTTPPSLSPEVLASSESEPTAHCSPVVLPEQTDPLGTIHPARPCWPRHAGNRRTRLISGVAAEAPEMEPASGHAVPFGDAESILNASARDTPTLKTRLSVPWILCGTHGDVVCLMVSQTGLNNPE</sequence>
<proteinExistence type="predicted"/>
<gene>
    <name evidence="2" type="ORF">F2P81_018388</name>
</gene>